<dbReference type="GO" id="GO:0003677">
    <property type="term" value="F:DNA binding"/>
    <property type="evidence" value="ECO:0007669"/>
    <property type="project" value="UniProtKB-UniRule"/>
</dbReference>
<name>A0A4C1X077_EUMVA</name>
<evidence type="ECO:0000256" key="2">
    <source>
        <dbReference type="PROSITE-ProRule" id="PRU00108"/>
    </source>
</evidence>
<feature type="region of interest" description="Disordered" evidence="4">
    <location>
        <begin position="493"/>
        <end position="533"/>
    </location>
</feature>
<evidence type="ECO:0000313" key="6">
    <source>
        <dbReference type="EMBL" id="GBP56553.1"/>
    </source>
</evidence>
<keyword evidence="2 3" id="KW-0539">Nucleus</keyword>
<dbReference type="Proteomes" id="UP000299102">
    <property type="component" value="Unassembled WGS sequence"/>
</dbReference>
<keyword evidence="7" id="KW-1185">Reference proteome</keyword>
<feature type="region of interest" description="Disordered" evidence="4">
    <location>
        <begin position="191"/>
        <end position="210"/>
    </location>
</feature>
<dbReference type="InterPro" id="IPR009057">
    <property type="entry name" value="Homeodomain-like_sf"/>
</dbReference>
<reference evidence="6 7" key="1">
    <citation type="journal article" date="2019" name="Commun. Biol.">
        <title>The bagworm genome reveals a unique fibroin gene that provides high tensile strength.</title>
        <authorList>
            <person name="Kono N."/>
            <person name="Nakamura H."/>
            <person name="Ohtoshi R."/>
            <person name="Tomita M."/>
            <person name="Numata K."/>
            <person name="Arakawa K."/>
        </authorList>
    </citation>
    <scope>NUCLEOTIDE SEQUENCE [LARGE SCALE GENOMIC DNA]</scope>
</reference>
<feature type="compositionally biased region" description="Basic and acidic residues" evidence="4">
    <location>
        <begin position="494"/>
        <end position="504"/>
    </location>
</feature>
<feature type="domain" description="Homeobox" evidence="5">
    <location>
        <begin position="76"/>
        <end position="129"/>
    </location>
</feature>
<organism evidence="6 7">
    <name type="scientific">Eumeta variegata</name>
    <name type="common">Bagworm moth</name>
    <name type="synonym">Eumeta japonica</name>
    <dbReference type="NCBI Taxonomy" id="151549"/>
    <lineage>
        <taxon>Eukaryota</taxon>
        <taxon>Metazoa</taxon>
        <taxon>Ecdysozoa</taxon>
        <taxon>Arthropoda</taxon>
        <taxon>Hexapoda</taxon>
        <taxon>Insecta</taxon>
        <taxon>Pterygota</taxon>
        <taxon>Neoptera</taxon>
        <taxon>Endopterygota</taxon>
        <taxon>Lepidoptera</taxon>
        <taxon>Glossata</taxon>
        <taxon>Ditrysia</taxon>
        <taxon>Tineoidea</taxon>
        <taxon>Psychidae</taxon>
        <taxon>Oiketicinae</taxon>
        <taxon>Eumeta</taxon>
    </lineage>
</organism>
<dbReference type="SUPFAM" id="SSF46689">
    <property type="entry name" value="Homeodomain-like"/>
    <property type="match status" value="1"/>
</dbReference>
<evidence type="ECO:0000256" key="4">
    <source>
        <dbReference type="SAM" id="MobiDB-lite"/>
    </source>
</evidence>
<dbReference type="AlphaFoldDB" id="A0A4C1X077"/>
<dbReference type="OrthoDB" id="6159439at2759"/>
<dbReference type="SMART" id="SM00389">
    <property type="entry name" value="HOX"/>
    <property type="match status" value="1"/>
</dbReference>
<sequence length="533" mass="58288">MSSRSPPSVGAPYEAHFAGRSSTFKFGASTGDYRIRVESCDQHGPCPSLCKILGVKDDSDDVSTKSCGGDAAGLAKKQRKARTAFTDHQLQTLEKSFERQKYLSVQDRMELAAKLGLTDTQVKTWYQNRSIPSSNGFDVILAHWPSTGVELSADDGCNRYKDNGGCRRNLAERVVGYRQLVVADRDRDFKRPGAQKNAISPPWQKSEEPKENVGLGFNTDESEILVVGTSIFFLKYKTFEVVTFCSLIAVDSNVLMTASGLQVTVGDGDRLLSVDRTLVFLSKIQKNNKKTDLHVPHHRNTTAIKFSAPTPPRAQIYRFPRKNISKQCNLEKTFSSKDNVNAPTRPMRYYTLMEYRHNVAVFAVGFRPVNESSGVAFPLHRPTIFLPHLLVPSPFNQPTLSMRYPIFNKETGNALVSPSESRRVAVPAAAGRRADATGPTLPTVLPAAASASHGRAGAGAGSGTARALISSAGAAAAYPRRQHLRRPHRYAAHRLVDPLADHTPRTTPVRRPRSAAATPGHDSIANLGRAAGR</sequence>
<evidence type="ECO:0000313" key="7">
    <source>
        <dbReference type="Proteomes" id="UP000299102"/>
    </source>
</evidence>
<comment type="caution">
    <text evidence="6">The sequence shown here is derived from an EMBL/GenBank/DDBJ whole genome shotgun (WGS) entry which is preliminary data.</text>
</comment>
<dbReference type="STRING" id="151549.A0A4C1X077"/>
<comment type="subcellular location">
    <subcellularLocation>
        <location evidence="1 2 3">Nucleus</location>
    </subcellularLocation>
</comment>
<dbReference type="EMBL" id="BGZK01000695">
    <property type="protein sequence ID" value="GBP56553.1"/>
    <property type="molecule type" value="Genomic_DNA"/>
</dbReference>
<dbReference type="PANTHER" id="PTHR24333">
    <property type="entry name" value="HOMEO BOX HB9 LIKE A-RELATED"/>
    <property type="match status" value="1"/>
</dbReference>
<proteinExistence type="predicted"/>
<accession>A0A4C1X077</accession>
<gene>
    <name evidence="6" type="primary">B-H1</name>
    <name evidence="6" type="ORF">EVAR_53627_1</name>
</gene>
<dbReference type="Gene3D" id="1.10.10.60">
    <property type="entry name" value="Homeodomain-like"/>
    <property type="match status" value="1"/>
</dbReference>
<dbReference type="PROSITE" id="PS50071">
    <property type="entry name" value="HOMEOBOX_2"/>
    <property type="match status" value="1"/>
</dbReference>
<evidence type="ECO:0000259" key="5">
    <source>
        <dbReference type="PROSITE" id="PS50071"/>
    </source>
</evidence>
<dbReference type="InterPro" id="IPR050848">
    <property type="entry name" value="Homeobox_TF"/>
</dbReference>
<dbReference type="InterPro" id="IPR001356">
    <property type="entry name" value="HD"/>
</dbReference>
<feature type="DNA-binding region" description="Homeobox" evidence="2">
    <location>
        <begin position="78"/>
        <end position="130"/>
    </location>
</feature>
<dbReference type="GO" id="GO:0005634">
    <property type="term" value="C:nucleus"/>
    <property type="evidence" value="ECO:0007669"/>
    <property type="project" value="UniProtKB-SubCell"/>
</dbReference>
<dbReference type="Pfam" id="PF00046">
    <property type="entry name" value="Homeodomain"/>
    <property type="match status" value="1"/>
</dbReference>
<dbReference type="PANTHER" id="PTHR24333:SF5">
    <property type="entry name" value="VENT HOMEOBOX"/>
    <property type="match status" value="1"/>
</dbReference>
<keyword evidence="2 3" id="KW-0238">DNA-binding</keyword>
<keyword evidence="2 3" id="KW-0371">Homeobox</keyword>
<protein>
    <submittedName>
        <fullName evidence="6">Homeobox protein B-H1</fullName>
    </submittedName>
</protein>
<evidence type="ECO:0000256" key="1">
    <source>
        <dbReference type="ARBA" id="ARBA00004123"/>
    </source>
</evidence>
<evidence type="ECO:0000256" key="3">
    <source>
        <dbReference type="RuleBase" id="RU000682"/>
    </source>
</evidence>
<dbReference type="CDD" id="cd00086">
    <property type="entry name" value="homeodomain"/>
    <property type="match status" value="1"/>
</dbReference>